<evidence type="ECO:0000259" key="2">
    <source>
        <dbReference type="Pfam" id="PF13519"/>
    </source>
</evidence>
<comment type="caution">
    <text evidence="3">The sequence shown here is derived from an EMBL/GenBank/DDBJ whole genome shotgun (WGS) entry which is preliminary data.</text>
</comment>
<dbReference type="Pfam" id="PF13519">
    <property type="entry name" value="VWA_2"/>
    <property type="match status" value="1"/>
</dbReference>
<dbReference type="Proteomes" id="UP001642484">
    <property type="component" value="Unassembled WGS sequence"/>
</dbReference>
<dbReference type="PANTHER" id="PTHR46478">
    <property type="entry name" value="VON WILLEBRAND FACTOR A DOMAIN-CONTAINING PROTEIN 3A"/>
    <property type="match status" value="1"/>
</dbReference>
<gene>
    <name evidence="3" type="ORF">CCMP2556_LOCUS25553</name>
</gene>
<keyword evidence="4" id="KW-1185">Reference proteome</keyword>
<reference evidence="3 4" key="1">
    <citation type="submission" date="2024-02" db="EMBL/GenBank/DDBJ databases">
        <authorList>
            <person name="Chen Y."/>
            <person name="Shah S."/>
            <person name="Dougan E. K."/>
            <person name="Thang M."/>
            <person name="Chan C."/>
        </authorList>
    </citation>
    <scope>NUCLEOTIDE SEQUENCE [LARGE SCALE GENOMIC DNA]</scope>
</reference>
<dbReference type="SUPFAM" id="SSF53300">
    <property type="entry name" value="vWA-like"/>
    <property type="match status" value="1"/>
</dbReference>
<evidence type="ECO:0000256" key="1">
    <source>
        <dbReference type="SAM" id="MobiDB-lite"/>
    </source>
</evidence>
<dbReference type="Gene3D" id="3.40.50.410">
    <property type="entry name" value="von Willebrand factor, type A domain"/>
    <property type="match status" value="1"/>
</dbReference>
<evidence type="ECO:0000313" key="4">
    <source>
        <dbReference type="Proteomes" id="UP001642484"/>
    </source>
</evidence>
<name>A0ABP0MF13_9DINO</name>
<dbReference type="PANTHER" id="PTHR46478:SF1">
    <property type="entry name" value="VON WILLEBRAND FACTOR A DOMAIN-CONTAINING PROTEIN 3A"/>
    <property type="match status" value="1"/>
</dbReference>
<feature type="domain" description="VWFA" evidence="2">
    <location>
        <begin position="62"/>
        <end position="155"/>
    </location>
</feature>
<organism evidence="3 4">
    <name type="scientific">Durusdinium trenchii</name>
    <dbReference type="NCBI Taxonomy" id="1381693"/>
    <lineage>
        <taxon>Eukaryota</taxon>
        <taxon>Sar</taxon>
        <taxon>Alveolata</taxon>
        <taxon>Dinophyceae</taxon>
        <taxon>Suessiales</taxon>
        <taxon>Symbiodiniaceae</taxon>
        <taxon>Durusdinium</taxon>
    </lineage>
</organism>
<dbReference type="InterPro" id="IPR002035">
    <property type="entry name" value="VWF_A"/>
</dbReference>
<protein>
    <recommendedName>
        <fullName evidence="2">VWFA domain-containing protein</fullName>
    </recommendedName>
</protein>
<feature type="region of interest" description="Disordered" evidence="1">
    <location>
        <begin position="159"/>
        <end position="207"/>
    </location>
</feature>
<sequence>MGSDGSGGVTVALALLEPYVFSVRPQMGSEYMPQEFAFLTDRQSLTVVVARSVLGTIKEENVVFLLDVSGSMQVYLEDVKSAVNLALVQQFHRTRRRFNLVTFTEYQIEFRSQLVPATPENLEEAMRFCQHTQAGGGSYLAPAVRDAFWAEQDRPKGLPLSGCRSHRRDHGWQGGGVRGGPDASQGRLLEAPPACQDPHSGHQLRTW</sequence>
<accession>A0ABP0MF13</accession>
<evidence type="ECO:0000313" key="3">
    <source>
        <dbReference type="EMBL" id="CAK9050053.1"/>
    </source>
</evidence>
<dbReference type="EMBL" id="CAXAMN010017224">
    <property type="protein sequence ID" value="CAK9050053.1"/>
    <property type="molecule type" value="Genomic_DNA"/>
</dbReference>
<proteinExistence type="predicted"/>
<dbReference type="InterPro" id="IPR036465">
    <property type="entry name" value="vWFA_dom_sf"/>
</dbReference>